<keyword evidence="4" id="KW-1185">Reference proteome</keyword>
<reference evidence="3 4" key="1">
    <citation type="journal article" date="2010" name="Stand. Genomic Sci.">
        <title>Complete genome sequence of Vulcanisaeta distributa type strain (IC-017).</title>
        <authorList>
            <person name="Mavromatis K."/>
            <person name="Sikorski J."/>
            <person name="Pabst E."/>
            <person name="Teshima H."/>
            <person name="Lapidus A."/>
            <person name="Lucas S."/>
            <person name="Nolan M."/>
            <person name="Glavina Del Rio T."/>
            <person name="Cheng J.F."/>
            <person name="Bruce D."/>
            <person name="Goodwin L."/>
            <person name="Pitluck S."/>
            <person name="Liolios K."/>
            <person name="Ivanova N."/>
            <person name="Mikhailova N."/>
            <person name="Pati A."/>
            <person name="Chen A."/>
            <person name="Palaniappan K."/>
            <person name="Land M."/>
            <person name="Hauser L."/>
            <person name="Chang Y.J."/>
            <person name="Jeffries C.D."/>
            <person name="Rohde M."/>
            <person name="Spring S."/>
            <person name="Goker M."/>
            <person name="Wirth R."/>
            <person name="Woyke T."/>
            <person name="Bristow J."/>
            <person name="Eisen J.A."/>
            <person name="Markowitz V."/>
            <person name="Hugenholtz P."/>
            <person name="Klenk H.P."/>
            <person name="Kyrpides N.C."/>
        </authorList>
    </citation>
    <scope>NUCLEOTIDE SEQUENCE [LARGE SCALE GENOMIC DNA]</scope>
    <source>
        <strain evidence="4">DSM 14429 / JCM 11212 / NBRC 100878 / IC-017</strain>
    </source>
</reference>
<dbReference type="Pfam" id="PF02517">
    <property type="entry name" value="Rce1-like"/>
    <property type="match status" value="1"/>
</dbReference>
<dbReference type="AlphaFoldDB" id="E1QV16"/>
<evidence type="ECO:0000259" key="2">
    <source>
        <dbReference type="Pfam" id="PF02517"/>
    </source>
</evidence>
<feature type="transmembrane region" description="Helical" evidence="1">
    <location>
        <begin position="60"/>
        <end position="79"/>
    </location>
</feature>
<reference evidence="4" key="2">
    <citation type="journal article" date="2010" name="Stand. Genomic Sci.">
        <title>Complete genome sequence of Vulcanisaeta distributa type strain (IC-017T).</title>
        <authorList>
            <person name="Mavromatis K."/>
            <person name="Sikorski J."/>
            <person name="Pabst E."/>
            <person name="Teshima H."/>
            <person name="Lapidus A."/>
            <person name="Lucas S."/>
            <person name="Nolan M."/>
            <person name="Glavina Del Rio T."/>
            <person name="Cheng J."/>
            <person name="Bruce D."/>
            <person name="Goodwin L."/>
            <person name="Pitluck S."/>
            <person name="Liolios K."/>
            <person name="Ivanova N."/>
            <person name="Mikhailova N."/>
            <person name="Pati A."/>
            <person name="Chen A."/>
            <person name="Palaniappan K."/>
            <person name="Land M."/>
            <person name="Hauser L."/>
            <person name="Chang Y."/>
            <person name="Jeffries C."/>
            <person name="Rohde M."/>
            <person name="Spring S."/>
            <person name="Goker M."/>
            <person name="Wirth R."/>
            <person name="Woyke T."/>
            <person name="Bristow J."/>
            <person name="Eisen J."/>
            <person name="Markowitz V."/>
            <person name="Hugenholtz P."/>
            <person name="Klenk H."/>
            <person name="Kyrpides N."/>
        </authorList>
    </citation>
    <scope>NUCLEOTIDE SEQUENCE [LARGE SCALE GENOMIC DNA]</scope>
    <source>
        <strain evidence="4">DSM 14429 / JCM 11212 / NBRC 100878 / IC-017</strain>
    </source>
</reference>
<sequence length="251" mass="28419">MSRYLGDVIWPTILLIAIVIPVFITYEPYILTNTHYDIVSSITQTLSNAVKNPINALSTYLLGDLAPYLYVVIAALLILNRRKIHELHNELGLSWKPLFGRLSIPIIIASALIWFLISGLIPLMIPIPQLPLTNILLLIYTLYPIAISEEMVFRGFMLNRLLPRNNPINAITAMPAVIIDAIYFTMAHVPVYLAVYGINNLIPLTYTLAYIFVYGIISGVIFISTRNVIPDIIIHWINDYLSIITVIYLMH</sequence>
<feature type="transmembrane region" description="Helical" evidence="1">
    <location>
        <begin position="99"/>
        <end position="121"/>
    </location>
</feature>
<dbReference type="GeneID" id="9752780"/>
<dbReference type="GO" id="GO:0080120">
    <property type="term" value="P:CAAX-box protein maturation"/>
    <property type="evidence" value="ECO:0007669"/>
    <property type="project" value="UniProtKB-ARBA"/>
</dbReference>
<feature type="transmembrane region" description="Helical" evidence="1">
    <location>
        <begin position="168"/>
        <end position="186"/>
    </location>
</feature>
<evidence type="ECO:0000313" key="3">
    <source>
        <dbReference type="EMBL" id="ADN51207.1"/>
    </source>
</evidence>
<keyword evidence="1" id="KW-1133">Transmembrane helix</keyword>
<dbReference type="RefSeq" id="WP_013336932.1">
    <property type="nucleotide sequence ID" value="NC_014537.1"/>
</dbReference>
<keyword evidence="1" id="KW-0472">Membrane</keyword>
<dbReference type="GO" id="GO:0004175">
    <property type="term" value="F:endopeptidase activity"/>
    <property type="evidence" value="ECO:0007669"/>
    <property type="project" value="UniProtKB-ARBA"/>
</dbReference>
<accession>E1QV16</accession>
<protein>
    <submittedName>
        <fullName evidence="3">Abortive infection protein</fullName>
    </submittedName>
</protein>
<dbReference type="OrthoDB" id="28620at2157"/>
<name>E1QV16_VULDI</name>
<evidence type="ECO:0000256" key="1">
    <source>
        <dbReference type="SAM" id="Phobius"/>
    </source>
</evidence>
<organism evidence="3 4">
    <name type="scientific">Vulcanisaeta distributa (strain DSM 14429 / JCM 11212 / NBRC 100878 / IC-017)</name>
    <dbReference type="NCBI Taxonomy" id="572478"/>
    <lineage>
        <taxon>Archaea</taxon>
        <taxon>Thermoproteota</taxon>
        <taxon>Thermoprotei</taxon>
        <taxon>Thermoproteales</taxon>
        <taxon>Thermoproteaceae</taxon>
        <taxon>Vulcanisaeta</taxon>
    </lineage>
</organism>
<dbReference type="eggNOG" id="arCOG02767">
    <property type="taxonomic scope" value="Archaea"/>
</dbReference>
<feature type="transmembrane region" description="Helical" evidence="1">
    <location>
        <begin position="127"/>
        <end position="147"/>
    </location>
</feature>
<feature type="transmembrane region" description="Helical" evidence="1">
    <location>
        <begin position="7"/>
        <end position="26"/>
    </location>
</feature>
<dbReference type="InterPro" id="IPR003675">
    <property type="entry name" value="Rce1/LyrA-like_dom"/>
</dbReference>
<proteinExistence type="predicted"/>
<dbReference type="STRING" id="572478.Vdis_1835"/>
<dbReference type="EMBL" id="CP002100">
    <property type="protein sequence ID" value="ADN51207.1"/>
    <property type="molecule type" value="Genomic_DNA"/>
</dbReference>
<dbReference type="Proteomes" id="UP000006681">
    <property type="component" value="Chromosome"/>
</dbReference>
<dbReference type="KEGG" id="vdi:Vdis_1835"/>
<gene>
    <name evidence="3" type="ordered locus">Vdis_1835</name>
</gene>
<feature type="transmembrane region" description="Helical" evidence="1">
    <location>
        <begin position="206"/>
        <end position="225"/>
    </location>
</feature>
<feature type="domain" description="CAAX prenyl protease 2/Lysostaphin resistance protein A-like" evidence="2">
    <location>
        <begin position="133"/>
        <end position="240"/>
    </location>
</feature>
<evidence type="ECO:0000313" key="4">
    <source>
        <dbReference type="Proteomes" id="UP000006681"/>
    </source>
</evidence>
<dbReference type="HOGENOM" id="CLU_1105260_0_0_2"/>
<keyword evidence="1" id="KW-0812">Transmembrane</keyword>